<dbReference type="AlphaFoldDB" id="A0A183Q1J6"/>
<evidence type="ECO:0000313" key="1">
    <source>
        <dbReference type="EMBL" id="VDP82587.1"/>
    </source>
</evidence>
<sequence length="69" mass="7764">MTYGQFEPRPNVWRANMSVTQECAAAKTDWSVDISSSVEAWSIFKVKFSSVTSPFIPCLVPRRPNNCPP</sequence>
<name>A0A183Q1J6_9TREM</name>
<proteinExistence type="predicted"/>
<dbReference type="EMBL" id="UZAL01044571">
    <property type="protein sequence ID" value="VDP82587.1"/>
    <property type="molecule type" value="Genomic_DNA"/>
</dbReference>
<accession>A0A183Q1J6</accession>
<organism evidence="1 2">
    <name type="scientific">Schistosoma mattheei</name>
    <dbReference type="NCBI Taxonomy" id="31246"/>
    <lineage>
        <taxon>Eukaryota</taxon>
        <taxon>Metazoa</taxon>
        <taxon>Spiralia</taxon>
        <taxon>Lophotrochozoa</taxon>
        <taxon>Platyhelminthes</taxon>
        <taxon>Trematoda</taxon>
        <taxon>Digenea</taxon>
        <taxon>Strigeidida</taxon>
        <taxon>Schistosomatoidea</taxon>
        <taxon>Schistosomatidae</taxon>
        <taxon>Schistosoma</taxon>
    </lineage>
</organism>
<gene>
    <name evidence="1" type="ORF">SMTD_LOCUS20482</name>
</gene>
<evidence type="ECO:0000313" key="2">
    <source>
        <dbReference type="Proteomes" id="UP000269396"/>
    </source>
</evidence>
<dbReference type="Proteomes" id="UP000269396">
    <property type="component" value="Unassembled WGS sequence"/>
</dbReference>
<protein>
    <submittedName>
        <fullName evidence="1">Uncharacterized protein</fullName>
    </submittedName>
</protein>
<keyword evidence="2" id="KW-1185">Reference proteome</keyword>
<reference evidence="1 2" key="1">
    <citation type="submission" date="2018-11" db="EMBL/GenBank/DDBJ databases">
        <authorList>
            <consortium name="Pathogen Informatics"/>
        </authorList>
    </citation>
    <scope>NUCLEOTIDE SEQUENCE [LARGE SCALE GENOMIC DNA]</scope>
    <source>
        <strain>Denwood</strain>
        <strain evidence="2">Zambia</strain>
    </source>
</reference>